<dbReference type="EMBL" id="JACOOR010000003">
    <property type="protein sequence ID" value="MBC5659191.1"/>
    <property type="molecule type" value="Genomic_DNA"/>
</dbReference>
<proteinExistence type="predicted"/>
<evidence type="ECO:0000313" key="2">
    <source>
        <dbReference type="EMBL" id="MBC5659191.1"/>
    </source>
</evidence>
<organism evidence="2 3">
    <name type="scientific">Anaerosacchariphilus hominis</name>
    <dbReference type="NCBI Taxonomy" id="2763017"/>
    <lineage>
        <taxon>Bacteria</taxon>
        <taxon>Bacillati</taxon>
        <taxon>Bacillota</taxon>
        <taxon>Clostridia</taxon>
        <taxon>Lachnospirales</taxon>
        <taxon>Lachnospiraceae</taxon>
        <taxon>Anaerosacchariphilus</taxon>
    </lineage>
</organism>
<feature type="chain" id="PRO_5039665502" evidence="1">
    <location>
        <begin position="19"/>
        <end position="130"/>
    </location>
</feature>
<evidence type="ECO:0000256" key="1">
    <source>
        <dbReference type="SAM" id="SignalP"/>
    </source>
</evidence>
<keyword evidence="1" id="KW-0732">Signal</keyword>
<dbReference type="RefSeq" id="WP_186871602.1">
    <property type="nucleotide sequence ID" value="NZ_JACOOR010000003.1"/>
</dbReference>
<dbReference type="Pfam" id="PF14107">
    <property type="entry name" value="DUF4280"/>
    <property type="match status" value="1"/>
</dbReference>
<name>A0A923LB96_9FIRM</name>
<dbReference type="InterPro" id="IPR025460">
    <property type="entry name" value="DUF4280"/>
</dbReference>
<evidence type="ECO:0000313" key="3">
    <source>
        <dbReference type="Proteomes" id="UP000649345"/>
    </source>
</evidence>
<protein>
    <submittedName>
        <fullName evidence="2">DUF4280 domain-containing protein</fullName>
    </submittedName>
</protein>
<reference evidence="2" key="1">
    <citation type="submission" date="2020-08" db="EMBL/GenBank/DDBJ databases">
        <title>Genome public.</title>
        <authorList>
            <person name="Liu C."/>
            <person name="Sun Q."/>
        </authorList>
    </citation>
    <scope>NUCLEOTIDE SEQUENCE</scope>
    <source>
        <strain evidence="2">NSJ-68</strain>
    </source>
</reference>
<dbReference type="AlphaFoldDB" id="A0A923LB96"/>
<sequence length="130" mass="13126">MPVIVTAGAQLMCSFGMAPSVLNVLPAAKVQCSNMTPACITDNQPMVNIMPFGMCTSMANPQVAAATAAALGVLTPMPCVPMTAAPWAPGSPTVLVGGKPAVNHTCKCMCNWGGVIQVVNPGPAATTMIP</sequence>
<keyword evidence="3" id="KW-1185">Reference proteome</keyword>
<dbReference type="Proteomes" id="UP000649345">
    <property type="component" value="Unassembled WGS sequence"/>
</dbReference>
<gene>
    <name evidence="2" type="ORF">H8S44_05330</name>
</gene>
<accession>A0A923LB96</accession>
<feature type="signal peptide" evidence="1">
    <location>
        <begin position="1"/>
        <end position="18"/>
    </location>
</feature>
<comment type="caution">
    <text evidence="2">The sequence shown here is derived from an EMBL/GenBank/DDBJ whole genome shotgun (WGS) entry which is preliminary data.</text>
</comment>